<keyword evidence="4 10" id="KW-0560">Oxidoreductase</keyword>
<evidence type="ECO:0000256" key="7">
    <source>
        <dbReference type="ARBA" id="ARBA00052204"/>
    </source>
</evidence>
<reference evidence="13" key="1">
    <citation type="submission" date="2025-08" db="UniProtKB">
        <authorList>
            <consortium name="RefSeq"/>
        </authorList>
    </citation>
    <scope>IDENTIFICATION</scope>
    <source>
        <tissue evidence="13">Fruit stalk</tissue>
    </source>
</reference>
<dbReference type="KEGG" id="dzi:111307181"/>
<evidence type="ECO:0000313" key="13">
    <source>
        <dbReference type="RefSeq" id="XP_022760932.1"/>
    </source>
</evidence>
<dbReference type="Proteomes" id="UP000515121">
    <property type="component" value="Unplaced"/>
</dbReference>
<organism evidence="12 13">
    <name type="scientific">Durio zibethinus</name>
    <name type="common">Durian</name>
    <dbReference type="NCBI Taxonomy" id="66656"/>
    <lineage>
        <taxon>Eukaryota</taxon>
        <taxon>Viridiplantae</taxon>
        <taxon>Streptophyta</taxon>
        <taxon>Embryophyta</taxon>
        <taxon>Tracheophyta</taxon>
        <taxon>Spermatophyta</taxon>
        <taxon>Magnoliopsida</taxon>
        <taxon>eudicotyledons</taxon>
        <taxon>Gunneridae</taxon>
        <taxon>Pentapetalae</taxon>
        <taxon>rosids</taxon>
        <taxon>malvids</taxon>
        <taxon>Malvales</taxon>
        <taxon>Malvaceae</taxon>
        <taxon>Helicteroideae</taxon>
        <taxon>Durio</taxon>
    </lineage>
</organism>
<dbReference type="EC" id="1.14.11.13" evidence="9"/>
<dbReference type="InterPro" id="IPR050231">
    <property type="entry name" value="Iron_ascorbate_oxido_reductase"/>
</dbReference>
<keyword evidence="2 10" id="KW-0479">Metal-binding</keyword>
<dbReference type="Gene3D" id="2.60.120.330">
    <property type="entry name" value="B-lactam Antibiotic, Isopenicillin N Synthase, Chain"/>
    <property type="match status" value="1"/>
</dbReference>
<dbReference type="InterPro" id="IPR027443">
    <property type="entry name" value="IPNS-like_sf"/>
</dbReference>
<protein>
    <recommendedName>
        <fullName evidence="9">gibberellin 2beta-dioxygenase</fullName>
        <ecNumber evidence="9">1.14.11.13</ecNumber>
    </recommendedName>
</protein>
<dbReference type="GO" id="GO:0045543">
    <property type="term" value="F:gibberellin 2-beta-dioxygenase activity"/>
    <property type="evidence" value="ECO:0007669"/>
    <property type="project" value="UniProtKB-EC"/>
</dbReference>
<evidence type="ECO:0000313" key="12">
    <source>
        <dbReference type="Proteomes" id="UP000515121"/>
    </source>
</evidence>
<dbReference type="GO" id="GO:0046872">
    <property type="term" value="F:metal ion binding"/>
    <property type="evidence" value="ECO:0007669"/>
    <property type="project" value="UniProtKB-KW"/>
</dbReference>
<sequence length="420" mass="46709">IPSVFTVSLFQYRSLSNFFLNTPFGPYASSSCNFSALSITIKVLLPSFLALSLFIYIINSLSESVKSLVFHLVYCSWCCWKLLMVASPNPIRAEKVQPIELPVINLSAERSEVSNLIVKACEEYGFFKVINHGVSEDIIAQMEEEGLNFFTKPLSEKQRAGPASPFGYGCKNIGFRGDIGEVEYLLLDTNPLCISQISNNISNDPKKFSSSVSGYIHAVRDLACEILDLMAEGLWVHDSSVFSRMIRDGESDSLFRLNHYPPIPCKDGETSPSSFHGHRSNKVGFGEHTDPQILTILRSNGVGGLQISLRDGVWVPVPPDPTAFCVNVGDVLQAMTNGRFVSVRHRALTNYDKSRMSMAYFGAPPLHAWVTAPAELVTSHKPLLYRPFTWGEYKGASYSLRLGDSRLDLFRKDNINEQVA</sequence>
<evidence type="ECO:0000256" key="1">
    <source>
        <dbReference type="ARBA" id="ARBA00004972"/>
    </source>
</evidence>
<feature type="non-terminal residue" evidence="13">
    <location>
        <position position="1"/>
    </location>
</feature>
<accession>A0A6P6A7X3</accession>
<proteinExistence type="inferred from homology"/>
<evidence type="ECO:0000256" key="10">
    <source>
        <dbReference type="RuleBase" id="RU003682"/>
    </source>
</evidence>
<evidence type="ECO:0000256" key="3">
    <source>
        <dbReference type="ARBA" id="ARBA00022964"/>
    </source>
</evidence>
<dbReference type="RefSeq" id="XP_022760932.1">
    <property type="nucleotide sequence ID" value="XM_022905197.1"/>
</dbReference>
<gene>
    <name evidence="13" type="primary">LOC111307181</name>
</gene>
<comment type="catalytic activity">
    <reaction evidence="7">
        <text>gibberellin A1 + 2-oxoglutarate + O2 = gibberellin A8 + succinate + CO2</text>
        <dbReference type="Rhea" id="RHEA:15005"/>
        <dbReference type="ChEBI" id="CHEBI:15379"/>
        <dbReference type="ChEBI" id="CHEBI:16526"/>
        <dbReference type="ChEBI" id="CHEBI:16810"/>
        <dbReference type="ChEBI" id="CHEBI:30031"/>
        <dbReference type="ChEBI" id="CHEBI:58524"/>
        <dbReference type="ChEBI" id="CHEBI:58594"/>
        <dbReference type="EC" id="1.14.11.13"/>
    </reaction>
</comment>
<evidence type="ECO:0000259" key="11">
    <source>
        <dbReference type="PROSITE" id="PS51471"/>
    </source>
</evidence>
<dbReference type="InterPro" id="IPR044861">
    <property type="entry name" value="IPNS-like_FE2OG_OXY"/>
</dbReference>
<evidence type="ECO:0000256" key="4">
    <source>
        <dbReference type="ARBA" id="ARBA00023002"/>
    </source>
</evidence>
<feature type="domain" description="Fe2OG dioxygenase" evidence="11">
    <location>
        <begin position="250"/>
        <end position="364"/>
    </location>
</feature>
<comment type="pathway">
    <text evidence="6">Plant hormone biosynthesis; gibberellin biosynthesis.</text>
</comment>
<keyword evidence="5 10" id="KW-0408">Iron</keyword>
<dbReference type="SUPFAM" id="SSF51197">
    <property type="entry name" value="Clavaminate synthase-like"/>
    <property type="match status" value="1"/>
</dbReference>
<keyword evidence="12" id="KW-1185">Reference proteome</keyword>
<evidence type="ECO:0000256" key="5">
    <source>
        <dbReference type="ARBA" id="ARBA00023004"/>
    </source>
</evidence>
<dbReference type="AlphaFoldDB" id="A0A6P6A7X3"/>
<dbReference type="GO" id="GO:0009685">
    <property type="term" value="P:gibberellin metabolic process"/>
    <property type="evidence" value="ECO:0007669"/>
    <property type="project" value="UniProtKB-ARBA"/>
</dbReference>
<dbReference type="InterPro" id="IPR005123">
    <property type="entry name" value="Oxoglu/Fe-dep_dioxygenase_dom"/>
</dbReference>
<evidence type="ECO:0000256" key="6">
    <source>
        <dbReference type="ARBA" id="ARBA00037909"/>
    </source>
</evidence>
<dbReference type="Pfam" id="PF14226">
    <property type="entry name" value="DIOX_N"/>
    <property type="match status" value="1"/>
</dbReference>
<dbReference type="InterPro" id="IPR026992">
    <property type="entry name" value="DIOX_N"/>
</dbReference>
<name>A0A6P6A7X3_DURZI</name>
<evidence type="ECO:0000256" key="8">
    <source>
        <dbReference type="ARBA" id="ARBA00061282"/>
    </source>
</evidence>
<comment type="pathway">
    <text evidence="1">Hormone biosynthesis.</text>
</comment>
<dbReference type="PANTHER" id="PTHR47990">
    <property type="entry name" value="2-OXOGLUTARATE (2OG) AND FE(II)-DEPENDENT OXYGENASE SUPERFAMILY PROTEIN-RELATED"/>
    <property type="match status" value="1"/>
</dbReference>
<dbReference type="PRINTS" id="PR00682">
    <property type="entry name" value="IPNSYNTHASE"/>
</dbReference>
<evidence type="ECO:0000256" key="9">
    <source>
        <dbReference type="ARBA" id="ARBA00066708"/>
    </source>
</evidence>
<dbReference type="Pfam" id="PF03171">
    <property type="entry name" value="2OG-FeII_Oxy"/>
    <property type="match status" value="1"/>
</dbReference>
<keyword evidence="3" id="KW-0223">Dioxygenase</keyword>
<comment type="similarity">
    <text evidence="8">Belongs to the iron/ascorbate-dependent oxidoreductase family. GA2OX subfamily.</text>
</comment>
<dbReference type="GeneID" id="111307181"/>
<dbReference type="FunFam" id="2.60.120.330:FF:000025">
    <property type="entry name" value="Gibberellin 2-beta-dioxygenase 2"/>
    <property type="match status" value="1"/>
</dbReference>
<evidence type="ECO:0000256" key="2">
    <source>
        <dbReference type="ARBA" id="ARBA00022723"/>
    </source>
</evidence>
<dbReference type="PROSITE" id="PS51471">
    <property type="entry name" value="FE2OG_OXY"/>
    <property type="match status" value="1"/>
</dbReference>
<dbReference type="OrthoDB" id="288590at2759"/>